<dbReference type="SUPFAM" id="SSF46689">
    <property type="entry name" value="Homeodomain-like"/>
    <property type="match status" value="1"/>
</dbReference>
<protein>
    <submittedName>
        <fullName evidence="7">Uncharacterized protein</fullName>
    </submittedName>
</protein>
<dbReference type="GO" id="GO:0003700">
    <property type="term" value="F:DNA-binding transcription factor activity"/>
    <property type="evidence" value="ECO:0007669"/>
    <property type="project" value="TreeGrafter"/>
</dbReference>
<dbReference type="InterPro" id="IPR001005">
    <property type="entry name" value="SANT/Myb"/>
</dbReference>
<dbReference type="InterPro" id="IPR017930">
    <property type="entry name" value="Myb_dom"/>
</dbReference>
<dbReference type="Gene3D" id="1.10.10.60">
    <property type="entry name" value="Homeodomain-like"/>
    <property type="match status" value="1"/>
</dbReference>
<organism evidence="7 8">
    <name type="scientific">Euplotes crassus</name>
    <dbReference type="NCBI Taxonomy" id="5936"/>
    <lineage>
        <taxon>Eukaryota</taxon>
        <taxon>Sar</taxon>
        <taxon>Alveolata</taxon>
        <taxon>Ciliophora</taxon>
        <taxon>Intramacronucleata</taxon>
        <taxon>Spirotrichea</taxon>
        <taxon>Hypotrichia</taxon>
        <taxon>Euplotida</taxon>
        <taxon>Euplotidae</taxon>
        <taxon>Moneuplotes</taxon>
    </lineage>
</organism>
<evidence type="ECO:0000256" key="1">
    <source>
        <dbReference type="ARBA" id="ARBA00004123"/>
    </source>
</evidence>
<feature type="compositionally biased region" description="Polar residues" evidence="4">
    <location>
        <begin position="14"/>
        <end position="29"/>
    </location>
</feature>
<comment type="subcellular location">
    <subcellularLocation>
        <location evidence="1">Nucleus</location>
    </subcellularLocation>
</comment>
<dbReference type="GO" id="GO:0000976">
    <property type="term" value="F:transcription cis-regulatory region binding"/>
    <property type="evidence" value="ECO:0007669"/>
    <property type="project" value="TreeGrafter"/>
</dbReference>
<keyword evidence="8" id="KW-1185">Reference proteome</keyword>
<dbReference type="PANTHER" id="PTHR46380:SF2">
    <property type="entry name" value="CYCLIN-D-BINDING MYB-LIKE TRANSCRIPTION FACTOR 1"/>
    <property type="match status" value="1"/>
</dbReference>
<name>A0AAD1U958_EUPCR</name>
<evidence type="ECO:0000259" key="6">
    <source>
        <dbReference type="PROSITE" id="PS51294"/>
    </source>
</evidence>
<dbReference type="PROSITE" id="PS50090">
    <property type="entry name" value="MYB_LIKE"/>
    <property type="match status" value="1"/>
</dbReference>
<sequence length="605" mass="70290">MNVMEDPKVKSEMETSNLSASDSNSMIKSANDNTETLRNLRNMCKRHSKAIFKRYDKEINSTSIFKAKKVLIKNSYKKKKDNNKDQKKHYLHILYLLKELKNSIDKEAKKASKGTMKKRDLKEVSKKEPKEESKSDMLIEGMSEEFSGNSRHSSRPVVAKKELKASPKNVRFEQPEVSYSDEPSYPEKASNQEENSMKNCNVNTKDSFKRVKISEGKIEPNPNEPVEERKWNDGKDRKIKNGAFSEAEVIALRKAVCEYGVENSLSPAEIQNLVNESSRDKGYSRAWVEISKCLPNRTVYACQKAAKRKFSSNNYKGKWSNDEEIHLVELVKTLGNSWTKISEELNRTPENCRDKYRELGGVPSNMRKKGKWSLEEKLELIKIVDSISDHSFLKRIGSCKFKQAKEMKKGKLTDREKRLLEKGYKKKKDGILFFKEFELREIADLLVTDPEDVPLNYLPWTDISKEMKESKTVGESTGSIRSYDDCKNEWKNIIYPILSQTSSRDKRDDIKLLKMIIECEYDSDTEIDFSVVENDRDEAQNKTRWSFLLRKFGISKNLKKTYKRAEKLLELIKTKRKTNPKQKEKKKPPHLQIGIGKFYKNVLIQ</sequence>
<dbReference type="PANTHER" id="PTHR46380">
    <property type="entry name" value="CYCLIN-D-BINDING MYB-LIKE TRANSCRIPTION FACTOR 1"/>
    <property type="match status" value="1"/>
</dbReference>
<feature type="compositionally biased region" description="Basic and acidic residues" evidence="4">
    <location>
        <begin position="117"/>
        <end position="137"/>
    </location>
</feature>
<comment type="caution">
    <text evidence="7">The sequence shown here is derived from an EMBL/GenBank/DDBJ whole genome shotgun (WGS) entry which is preliminary data.</text>
</comment>
<dbReference type="Proteomes" id="UP001295684">
    <property type="component" value="Unassembled WGS sequence"/>
</dbReference>
<reference evidence="7" key="1">
    <citation type="submission" date="2023-07" db="EMBL/GenBank/DDBJ databases">
        <authorList>
            <consortium name="AG Swart"/>
            <person name="Singh M."/>
            <person name="Singh A."/>
            <person name="Seah K."/>
            <person name="Emmerich C."/>
        </authorList>
    </citation>
    <scope>NUCLEOTIDE SEQUENCE</scope>
    <source>
        <strain evidence="7">DP1</strain>
    </source>
</reference>
<evidence type="ECO:0000313" key="8">
    <source>
        <dbReference type="Proteomes" id="UP001295684"/>
    </source>
</evidence>
<dbReference type="InterPro" id="IPR051651">
    <property type="entry name" value="DMTF1_DNA-bind_reg"/>
</dbReference>
<feature type="domain" description="HTH myb-type" evidence="6">
    <location>
        <begin position="316"/>
        <end position="371"/>
    </location>
</feature>
<dbReference type="InterPro" id="IPR009057">
    <property type="entry name" value="Homeodomain-like_sf"/>
</dbReference>
<gene>
    <name evidence="7" type="ORF">ECRASSUSDP1_LOCUS3868</name>
</gene>
<dbReference type="GO" id="GO:0005634">
    <property type="term" value="C:nucleus"/>
    <property type="evidence" value="ECO:0007669"/>
    <property type="project" value="UniProtKB-SubCell"/>
</dbReference>
<dbReference type="CDD" id="cd00167">
    <property type="entry name" value="SANT"/>
    <property type="match status" value="1"/>
</dbReference>
<feature type="region of interest" description="Disordered" evidence="4">
    <location>
        <begin position="108"/>
        <end position="200"/>
    </location>
</feature>
<evidence type="ECO:0000259" key="5">
    <source>
        <dbReference type="PROSITE" id="PS50090"/>
    </source>
</evidence>
<keyword evidence="3" id="KW-0539">Nucleus</keyword>
<dbReference type="PROSITE" id="PS51294">
    <property type="entry name" value="HTH_MYB"/>
    <property type="match status" value="1"/>
</dbReference>
<evidence type="ECO:0000256" key="3">
    <source>
        <dbReference type="ARBA" id="ARBA00023242"/>
    </source>
</evidence>
<keyword evidence="2" id="KW-0238">DNA-binding</keyword>
<feature type="domain" description="Myb-like" evidence="5">
    <location>
        <begin position="311"/>
        <end position="360"/>
    </location>
</feature>
<feature type="compositionally biased region" description="Basic and acidic residues" evidence="4">
    <location>
        <begin position="159"/>
        <end position="174"/>
    </location>
</feature>
<proteinExistence type="predicted"/>
<evidence type="ECO:0000256" key="2">
    <source>
        <dbReference type="ARBA" id="ARBA00023125"/>
    </source>
</evidence>
<evidence type="ECO:0000256" key="4">
    <source>
        <dbReference type="SAM" id="MobiDB-lite"/>
    </source>
</evidence>
<evidence type="ECO:0000313" key="7">
    <source>
        <dbReference type="EMBL" id="CAI2362544.1"/>
    </source>
</evidence>
<dbReference type="Pfam" id="PF00249">
    <property type="entry name" value="Myb_DNA-binding"/>
    <property type="match status" value="1"/>
</dbReference>
<dbReference type="EMBL" id="CAMPGE010003701">
    <property type="protein sequence ID" value="CAI2362544.1"/>
    <property type="molecule type" value="Genomic_DNA"/>
</dbReference>
<feature type="compositionally biased region" description="Basic and acidic residues" evidence="4">
    <location>
        <begin position="1"/>
        <end position="13"/>
    </location>
</feature>
<feature type="region of interest" description="Disordered" evidence="4">
    <location>
        <begin position="1"/>
        <end position="29"/>
    </location>
</feature>
<dbReference type="AlphaFoldDB" id="A0AAD1U958"/>
<dbReference type="SMART" id="SM00717">
    <property type="entry name" value="SANT"/>
    <property type="match status" value="3"/>
</dbReference>
<accession>A0AAD1U958</accession>